<dbReference type="InterPro" id="IPR007484">
    <property type="entry name" value="Peptidase_M28"/>
</dbReference>
<dbReference type="AlphaFoldDB" id="D1AC53"/>
<dbReference type="RefSeq" id="WP_012852103.1">
    <property type="nucleotide sequence ID" value="NC_013510.1"/>
</dbReference>
<dbReference type="eggNOG" id="COG2234">
    <property type="taxonomic scope" value="Bacteria"/>
</dbReference>
<dbReference type="Gene3D" id="3.40.630.10">
    <property type="entry name" value="Zn peptidases"/>
    <property type="match status" value="1"/>
</dbReference>
<proteinExistence type="predicted"/>
<feature type="domain" description="Peptidase M28" evidence="1">
    <location>
        <begin position="226"/>
        <end position="395"/>
    </location>
</feature>
<dbReference type="SUPFAM" id="SSF53187">
    <property type="entry name" value="Zn-dependent exopeptidases"/>
    <property type="match status" value="1"/>
</dbReference>
<accession>D1AC53</accession>
<evidence type="ECO:0000259" key="1">
    <source>
        <dbReference type="Pfam" id="PF04389"/>
    </source>
</evidence>
<dbReference type="STRING" id="471852.Tcur_1745"/>
<dbReference type="Proteomes" id="UP000001918">
    <property type="component" value="Chromosome"/>
</dbReference>
<protein>
    <submittedName>
        <fullName evidence="2">Peptidase M28</fullName>
    </submittedName>
</protein>
<keyword evidence="3" id="KW-1185">Reference proteome</keyword>
<gene>
    <name evidence="2" type="ordered locus">Tcur_1745</name>
</gene>
<sequence length="403" mass="43069">MSLRSPHPVPNVPRPAESGLRATVEELAAIERPPCSPGERRAAHLIARRLRALGCRAEVEEEPAFSSYARPVGALAVLGALAGLAGGRSPVLGTLGGAVAAAGLADEISYGRQLARRVVDRRRTACNVVAELGDARAPRTLVVMAHHDAAPSGLIFDQRLERRLARRFPHVVERMTENPPLWWAAMAGPVLAALGSATGSARVRRTGAVLSALTAAAMADIASRRAVPGANDNLSGVAVLIALAEALRERPVEGLRVVLLSAGAEEALQEGIRGFARRHFPELPRESTWFLNLDTVGSGRLVMLDAEGPLRMERYDAAFGDLVARCARELGVTLLRGLRSRNSTDGVVPNRYGYPTVCLVSVDEDKLLPHYHLPSDLPEHVDYRCVADAAQLAEAVVRVLAEG</sequence>
<dbReference type="OrthoDB" id="3456059at2"/>
<dbReference type="HOGENOM" id="CLU_686644_0_0_11"/>
<dbReference type="KEGG" id="tcu:Tcur_1745"/>
<dbReference type="PANTHER" id="PTHR32481:SF0">
    <property type="entry name" value="AMINOPEPTIDASE YPDE-RELATED"/>
    <property type="match status" value="1"/>
</dbReference>
<dbReference type="EMBL" id="CP001738">
    <property type="protein sequence ID" value="ACY97319.1"/>
    <property type="molecule type" value="Genomic_DNA"/>
</dbReference>
<dbReference type="InterPro" id="IPR051464">
    <property type="entry name" value="Peptidase_M42_aminopept"/>
</dbReference>
<organism evidence="2 3">
    <name type="scientific">Thermomonospora curvata (strain ATCC 19995 / DSM 43183 / JCM 3096 / KCTC 9072 / NBRC 15933 / NCIMB 10081 / Henssen B9)</name>
    <dbReference type="NCBI Taxonomy" id="471852"/>
    <lineage>
        <taxon>Bacteria</taxon>
        <taxon>Bacillati</taxon>
        <taxon>Actinomycetota</taxon>
        <taxon>Actinomycetes</taxon>
        <taxon>Streptosporangiales</taxon>
        <taxon>Thermomonosporaceae</taxon>
        <taxon>Thermomonospora</taxon>
    </lineage>
</organism>
<evidence type="ECO:0000313" key="3">
    <source>
        <dbReference type="Proteomes" id="UP000001918"/>
    </source>
</evidence>
<dbReference type="Pfam" id="PF04389">
    <property type="entry name" value="Peptidase_M28"/>
    <property type="match status" value="1"/>
</dbReference>
<dbReference type="PANTHER" id="PTHR32481">
    <property type="entry name" value="AMINOPEPTIDASE"/>
    <property type="match status" value="1"/>
</dbReference>
<reference evidence="2 3" key="1">
    <citation type="journal article" date="2011" name="Stand. Genomic Sci.">
        <title>Complete genome sequence of Thermomonospora curvata type strain (B9).</title>
        <authorList>
            <person name="Chertkov O."/>
            <person name="Sikorski J."/>
            <person name="Nolan M."/>
            <person name="Lapidus A."/>
            <person name="Lucas S."/>
            <person name="Del Rio T.G."/>
            <person name="Tice H."/>
            <person name="Cheng J.F."/>
            <person name="Goodwin L."/>
            <person name="Pitluck S."/>
            <person name="Liolios K."/>
            <person name="Ivanova N."/>
            <person name="Mavromatis K."/>
            <person name="Mikhailova N."/>
            <person name="Ovchinnikova G."/>
            <person name="Pati A."/>
            <person name="Chen A."/>
            <person name="Palaniappan K."/>
            <person name="Djao O.D."/>
            <person name="Land M."/>
            <person name="Hauser L."/>
            <person name="Chang Y.J."/>
            <person name="Jeffries C.D."/>
            <person name="Brettin T."/>
            <person name="Han C."/>
            <person name="Detter J.C."/>
            <person name="Rohde M."/>
            <person name="Goker M."/>
            <person name="Woyke T."/>
            <person name="Bristow J."/>
            <person name="Eisen J.A."/>
            <person name="Markowitz V."/>
            <person name="Hugenholtz P."/>
            <person name="Klenk H.P."/>
            <person name="Kyrpides N.C."/>
        </authorList>
    </citation>
    <scope>NUCLEOTIDE SEQUENCE [LARGE SCALE GENOMIC DNA]</scope>
    <source>
        <strain evidence="3">ATCC 19995 / DSM 43183 / JCM 3096 / KCTC 9072 / NBRC 15933 / NCIMB 10081 / Henssen B9</strain>
    </source>
</reference>
<name>D1AC53_THECD</name>
<evidence type="ECO:0000313" key="2">
    <source>
        <dbReference type="EMBL" id="ACY97319.1"/>
    </source>
</evidence>